<gene>
    <name evidence="1" type="ORF">GGP41_008714</name>
</gene>
<evidence type="ECO:0000313" key="2">
    <source>
        <dbReference type="Proteomes" id="UP000624244"/>
    </source>
</evidence>
<evidence type="ECO:0000313" key="1">
    <source>
        <dbReference type="EMBL" id="KAF5844822.1"/>
    </source>
</evidence>
<name>A0A8H5Z917_COCSA</name>
<dbReference type="Proteomes" id="UP000624244">
    <property type="component" value="Unassembled WGS sequence"/>
</dbReference>
<dbReference type="AlphaFoldDB" id="A0A8H5Z917"/>
<comment type="caution">
    <text evidence="1">The sequence shown here is derived from an EMBL/GenBank/DDBJ whole genome shotgun (WGS) entry which is preliminary data.</text>
</comment>
<reference evidence="1" key="1">
    <citation type="submission" date="2019-11" db="EMBL/GenBank/DDBJ databases">
        <title>Bipolaris sorokiniana Genome sequencing.</title>
        <authorList>
            <person name="Wang H."/>
        </authorList>
    </citation>
    <scope>NUCLEOTIDE SEQUENCE</scope>
</reference>
<dbReference type="EMBL" id="WNKQ01000021">
    <property type="protein sequence ID" value="KAF5844822.1"/>
    <property type="molecule type" value="Genomic_DNA"/>
</dbReference>
<sequence>MATANEGWKVFAFCPGITESEMTRRIKVNVGAKPTRQGAVPLVGIVNGERDADAGGFFDSGY</sequence>
<accession>A0A8H5Z917</accession>
<organism evidence="1 2">
    <name type="scientific">Cochliobolus sativus</name>
    <name type="common">Common root rot and spot blotch fungus</name>
    <name type="synonym">Bipolaris sorokiniana</name>
    <dbReference type="NCBI Taxonomy" id="45130"/>
    <lineage>
        <taxon>Eukaryota</taxon>
        <taxon>Fungi</taxon>
        <taxon>Dikarya</taxon>
        <taxon>Ascomycota</taxon>
        <taxon>Pezizomycotina</taxon>
        <taxon>Dothideomycetes</taxon>
        <taxon>Pleosporomycetidae</taxon>
        <taxon>Pleosporales</taxon>
        <taxon>Pleosporineae</taxon>
        <taxon>Pleosporaceae</taxon>
        <taxon>Bipolaris</taxon>
    </lineage>
</organism>
<protein>
    <submittedName>
        <fullName evidence="1">Uncharacterized protein</fullName>
    </submittedName>
</protein>
<proteinExistence type="predicted"/>